<feature type="region of interest" description="Disordered" evidence="6">
    <location>
        <begin position="155"/>
        <end position="176"/>
    </location>
</feature>
<dbReference type="OrthoDB" id="10248581at2759"/>
<dbReference type="InterPro" id="IPR037685">
    <property type="entry name" value="RBP11"/>
</dbReference>
<dbReference type="PANTHER" id="PTHR13946:SF16">
    <property type="entry name" value="DNA-DIRECTED RNA POLYMERASE II SUBUNIT RPB11"/>
    <property type="match status" value="1"/>
</dbReference>
<comment type="caution">
    <text evidence="8">The sequence shown here is derived from an EMBL/GenBank/DDBJ whole genome shotgun (WGS) entry which is preliminary data.</text>
</comment>
<evidence type="ECO:0000256" key="6">
    <source>
        <dbReference type="SAM" id="MobiDB-lite"/>
    </source>
</evidence>
<evidence type="ECO:0000313" key="9">
    <source>
        <dbReference type="Proteomes" id="UP000823405"/>
    </source>
</evidence>
<reference evidence="8" key="1">
    <citation type="journal article" date="2020" name="Fungal Divers.">
        <title>Resolving the Mortierellaceae phylogeny through synthesis of multi-gene phylogenetics and phylogenomics.</title>
        <authorList>
            <person name="Vandepol N."/>
            <person name="Liber J."/>
            <person name="Desiro A."/>
            <person name="Na H."/>
            <person name="Kennedy M."/>
            <person name="Barry K."/>
            <person name="Grigoriev I.V."/>
            <person name="Miller A.N."/>
            <person name="O'Donnell K."/>
            <person name="Stajich J.E."/>
            <person name="Bonito G."/>
        </authorList>
    </citation>
    <scope>NUCLEOTIDE SEQUENCE</scope>
    <source>
        <strain evidence="8">NVP60</strain>
    </source>
</reference>
<gene>
    <name evidence="8" type="primary">RPB11</name>
    <name evidence="8" type="ORF">BGZ97_002531</name>
</gene>
<keyword evidence="3" id="KW-0804">Transcription</keyword>
<evidence type="ECO:0000256" key="1">
    <source>
        <dbReference type="ARBA" id="ARBA00004123"/>
    </source>
</evidence>
<evidence type="ECO:0000256" key="3">
    <source>
        <dbReference type="ARBA" id="ARBA00023163"/>
    </source>
</evidence>
<dbReference type="Gene3D" id="3.30.1360.10">
    <property type="entry name" value="RNA polymerase, RBP11-like subunit"/>
    <property type="match status" value="1"/>
</dbReference>
<dbReference type="HAMAP" id="MF_00261">
    <property type="entry name" value="RNApol_arch_Rpo11"/>
    <property type="match status" value="1"/>
</dbReference>
<sequence>MNAPDRFELFVLPDGVKKYASLALTADRQTSASGSAAVPQLAHTALRGRPHQFSMSPILTITPDTKIPNAATFKIEKEDHTLANMLRMQLLEDPKVLFAGYKMPHPLDHYFILKVQTTPDTNPAHVLGNAVTELIQCVGSMKNKFEMDLIRARSDASKVDNGEGEDLSSHQVDMDF</sequence>
<dbReference type="CDD" id="cd06926">
    <property type="entry name" value="RNAP_II_RPB11"/>
    <property type="match status" value="1"/>
</dbReference>
<dbReference type="EMBL" id="JAAAIN010000156">
    <property type="protein sequence ID" value="KAG0319239.1"/>
    <property type="molecule type" value="Genomic_DNA"/>
</dbReference>
<dbReference type="GO" id="GO:0003677">
    <property type="term" value="F:DNA binding"/>
    <property type="evidence" value="ECO:0007669"/>
    <property type="project" value="InterPro"/>
</dbReference>
<dbReference type="InterPro" id="IPR009025">
    <property type="entry name" value="RBP11-like_dimer"/>
</dbReference>
<feature type="domain" description="DNA-directed RNA polymerase RBP11-like dimerisation" evidence="7">
    <location>
        <begin position="70"/>
        <end position="143"/>
    </location>
</feature>
<keyword evidence="9" id="KW-1185">Reference proteome</keyword>
<dbReference type="Pfam" id="PF13656">
    <property type="entry name" value="RNA_pol_L_2"/>
    <property type="match status" value="1"/>
</dbReference>
<dbReference type="GO" id="GO:0005665">
    <property type="term" value="C:RNA polymerase II, core complex"/>
    <property type="evidence" value="ECO:0007669"/>
    <property type="project" value="InterPro"/>
</dbReference>
<dbReference type="InterPro" id="IPR022905">
    <property type="entry name" value="Rpo11-like"/>
</dbReference>
<name>A0A9P6RHQ4_9FUNG</name>
<evidence type="ECO:0000256" key="5">
    <source>
        <dbReference type="ARBA" id="ARBA00025751"/>
    </source>
</evidence>
<dbReference type="GO" id="GO:0046983">
    <property type="term" value="F:protein dimerization activity"/>
    <property type="evidence" value="ECO:0007669"/>
    <property type="project" value="InterPro"/>
</dbReference>
<protein>
    <submittedName>
        <fullName evidence="8">DNA-directed RNA polymerase II core subunit</fullName>
    </submittedName>
</protein>
<keyword evidence="2 8" id="KW-0240">DNA-directed RNA polymerase</keyword>
<proteinExistence type="inferred from homology"/>
<dbReference type="PANTHER" id="PTHR13946">
    <property type="entry name" value="DNA-DIRECTED RNA POLYMERASE I,II,III"/>
    <property type="match status" value="1"/>
</dbReference>
<evidence type="ECO:0000256" key="4">
    <source>
        <dbReference type="ARBA" id="ARBA00023242"/>
    </source>
</evidence>
<dbReference type="Proteomes" id="UP000823405">
    <property type="component" value="Unassembled WGS sequence"/>
</dbReference>
<evidence type="ECO:0000256" key="2">
    <source>
        <dbReference type="ARBA" id="ARBA00022478"/>
    </source>
</evidence>
<keyword evidence="4" id="KW-0539">Nucleus</keyword>
<dbReference type="InterPro" id="IPR008193">
    <property type="entry name" value="RNA_pol_Rpb11_13-16kDa_CS"/>
</dbReference>
<dbReference type="PROSITE" id="PS01154">
    <property type="entry name" value="RNA_POL_L_13KD"/>
    <property type="match status" value="1"/>
</dbReference>
<evidence type="ECO:0000259" key="7">
    <source>
        <dbReference type="Pfam" id="PF13656"/>
    </source>
</evidence>
<comment type="subcellular location">
    <subcellularLocation>
        <location evidence="1">Nucleus</location>
    </subcellularLocation>
</comment>
<accession>A0A9P6RHQ4</accession>
<dbReference type="AlphaFoldDB" id="A0A9P6RHQ4"/>
<dbReference type="SUPFAM" id="SSF55257">
    <property type="entry name" value="RBP11-like subunits of RNA polymerase"/>
    <property type="match status" value="1"/>
</dbReference>
<organism evidence="8 9">
    <name type="scientific">Linnemannia gamsii</name>
    <dbReference type="NCBI Taxonomy" id="64522"/>
    <lineage>
        <taxon>Eukaryota</taxon>
        <taxon>Fungi</taxon>
        <taxon>Fungi incertae sedis</taxon>
        <taxon>Mucoromycota</taxon>
        <taxon>Mortierellomycotina</taxon>
        <taxon>Mortierellomycetes</taxon>
        <taxon>Mortierellales</taxon>
        <taxon>Mortierellaceae</taxon>
        <taxon>Linnemannia</taxon>
    </lineage>
</organism>
<dbReference type="GO" id="GO:0006366">
    <property type="term" value="P:transcription by RNA polymerase II"/>
    <property type="evidence" value="ECO:0007669"/>
    <property type="project" value="InterPro"/>
</dbReference>
<evidence type="ECO:0000313" key="8">
    <source>
        <dbReference type="EMBL" id="KAG0319239.1"/>
    </source>
</evidence>
<dbReference type="InterPro" id="IPR036603">
    <property type="entry name" value="RBP11-like"/>
</dbReference>
<dbReference type="GO" id="GO:0003899">
    <property type="term" value="F:DNA-directed RNA polymerase activity"/>
    <property type="evidence" value="ECO:0007669"/>
    <property type="project" value="InterPro"/>
</dbReference>
<comment type="similarity">
    <text evidence="5">Belongs to the archaeal Rpo11/eukaryotic RPB11/RPC19 RNA polymerase subunit family.</text>
</comment>